<feature type="transmembrane region" description="Helical" evidence="2">
    <location>
        <begin position="208"/>
        <end position="225"/>
    </location>
</feature>
<evidence type="ECO:0000313" key="3">
    <source>
        <dbReference type="EMBL" id="TQD49665.1"/>
    </source>
</evidence>
<proteinExistence type="predicted"/>
<feature type="transmembrane region" description="Helical" evidence="2">
    <location>
        <begin position="71"/>
        <end position="89"/>
    </location>
</feature>
<dbReference type="EMBL" id="VICE01000041">
    <property type="protein sequence ID" value="TQD49665.1"/>
    <property type="molecule type" value="Genomic_DNA"/>
</dbReference>
<comment type="caution">
    <text evidence="3">The sequence shown here is derived from an EMBL/GenBank/DDBJ whole genome shotgun (WGS) entry which is preliminary data.</text>
</comment>
<evidence type="ECO:0000313" key="4">
    <source>
        <dbReference type="Proteomes" id="UP000318212"/>
    </source>
</evidence>
<keyword evidence="2" id="KW-0812">Transmembrane</keyword>
<reference evidence="3 4" key="1">
    <citation type="submission" date="2019-06" db="EMBL/GenBank/DDBJ databases">
        <title>Lysobacter alkalisoli sp. nov. isolated from saline soil.</title>
        <authorList>
            <person name="Sun J.-Q."/>
            <person name="Xu L."/>
        </authorList>
    </citation>
    <scope>NUCLEOTIDE SEQUENCE [LARGE SCALE GENOMIC DNA]</scope>
    <source>
        <strain evidence="3 4">JCM 31130</strain>
    </source>
</reference>
<feature type="transmembrane region" description="Helical" evidence="2">
    <location>
        <begin position="104"/>
        <end position="124"/>
    </location>
</feature>
<organism evidence="3 4">
    <name type="scientific">Marilutibacter aestuarii</name>
    <dbReference type="NCBI Taxonomy" id="1706195"/>
    <lineage>
        <taxon>Bacteria</taxon>
        <taxon>Pseudomonadati</taxon>
        <taxon>Pseudomonadota</taxon>
        <taxon>Gammaproteobacteria</taxon>
        <taxon>Lysobacterales</taxon>
        <taxon>Lysobacteraceae</taxon>
        <taxon>Marilutibacter</taxon>
    </lineage>
</organism>
<evidence type="ECO:0000256" key="2">
    <source>
        <dbReference type="SAM" id="Phobius"/>
    </source>
</evidence>
<dbReference type="Proteomes" id="UP000318212">
    <property type="component" value="Unassembled WGS sequence"/>
</dbReference>
<feature type="region of interest" description="Disordered" evidence="1">
    <location>
        <begin position="1"/>
        <end position="64"/>
    </location>
</feature>
<feature type="transmembrane region" description="Helical" evidence="2">
    <location>
        <begin position="183"/>
        <end position="203"/>
    </location>
</feature>
<evidence type="ECO:0008006" key="5">
    <source>
        <dbReference type="Google" id="ProtNLM"/>
    </source>
</evidence>
<feature type="transmembrane region" description="Helical" evidence="2">
    <location>
        <begin position="293"/>
        <end position="315"/>
    </location>
</feature>
<feature type="transmembrane region" description="Helical" evidence="2">
    <location>
        <begin position="335"/>
        <end position="360"/>
    </location>
</feature>
<feature type="compositionally biased region" description="Basic residues" evidence="1">
    <location>
        <begin position="23"/>
        <end position="44"/>
    </location>
</feature>
<evidence type="ECO:0000256" key="1">
    <source>
        <dbReference type="SAM" id="MobiDB-lite"/>
    </source>
</evidence>
<feature type="transmembrane region" description="Helical" evidence="2">
    <location>
        <begin position="261"/>
        <end position="281"/>
    </location>
</feature>
<gene>
    <name evidence="3" type="ORF">FKV25_04245</name>
</gene>
<name>A0A508ARB8_9GAMM</name>
<feature type="transmembrane region" description="Helical" evidence="2">
    <location>
        <begin position="145"/>
        <end position="163"/>
    </location>
</feature>
<keyword evidence="2" id="KW-0472">Membrane</keyword>
<dbReference type="OrthoDB" id="6023292at2"/>
<sequence length="368" mass="40888">MATCHGDRPPNRQLASVTEACRRRPTPGHRSRQARPRLRPRMSQRRVPPGSTMHTPPASRGQTPRSVMRRILTWTLVLAAAAFLAYTLVPQLSELRTSLVRVSWLNVALASMAAVPMFALKGIYHLNLLDRLSGSRTSRRHGLPIYLQAQIVRYLPGKIWGVVYQAQRMTTTNRATDVVIANLWQMATTNLLAVGVVSSVLLAFRYSLAWLLLLIPVVIAIEWLHRNPTIESWAMHRIHRLSPRLMPAPPPARLPPMPIKGSAILCAEWVFYFLAFFVFLHDRSSWHETIMSAAWYGGASLIALLAFVVPAGIAVREAIFVGSPQIAGLDAATLAVTAALARATFFFAELVVAAVSTLFLHGRHRDHS</sequence>
<accession>A0A508ARB8</accession>
<protein>
    <recommendedName>
        <fullName evidence="5">Flippase-like domain-containing protein</fullName>
    </recommendedName>
</protein>
<keyword evidence="4" id="KW-1185">Reference proteome</keyword>
<feature type="compositionally biased region" description="Basic and acidic residues" evidence="1">
    <location>
        <begin position="1"/>
        <end position="10"/>
    </location>
</feature>
<keyword evidence="2" id="KW-1133">Transmembrane helix</keyword>
<dbReference type="AlphaFoldDB" id="A0A508ARB8"/>